<evidence type="ECO:0000313" key="2">
    <source>
        <dbReference type="EMBL" id="RAI42819.1"/>
    </source>
</evidence>
<protein>
    <recommendedName>
        <fullName evidence="4">FUSC family protein</fullName>
    </recommendedName>
</protein>
<evidence type="ECO:0000256" key="1">
    <source>
        <dbReference type="SAM" id="Phobius"/>
    </source>
</evidence>
<evidence type="ECO:0000313" key="3">
    <source>
        <dbReference type="Proteomes" id="UP000249130"/>
    </source>
</evidence>
<dbReference type="InterPro" id="IPR006726">
    <property type="entry name" value="PHBA_efflux_AaeB/fusaric-R"/>
</dbReference>
<feature type="transmembrane region" description="Helical" evidence="1">
    <location>
        <begin position="88"/>
        <end position="107"/>
    </location>
</feature>
<feature type="non-terminal residue" evidence="2">
    <location>
        <position position="248"/>
    </location>
</feature>
<keyword evidence="1" id="KW-0812">Transmembrane</keyword>
<feature type="transmembrane region" description="Helical" evidence="1">
    <location>
        <begin position="16"/>
        <end position="43"/>
    </location>
</feature>
<feature type="transmembrane region" description="Helical" evidence="1">
    <location>
        <begin position="113"/>
        <end position="132"/>
    </location>
</feature>
<reference evidence="2 3" key="1">
    <citation type="submission" date="2017-07" db="EMBL/GenBank/DDBJ databases">
        <title>Draft Genome Sequences of Select Purple Nonsulfur Bacteria.</title>
        <authorList>
            <person name="Lasarre B."/>
            <person name="Mckinlay J.B."/>
        </authorList>
    </citation>
    <scope>NUCLEOTIDE SEQUENCE [LARGE SCALE GENOMIC DNA]</scope>
    <source>
        <strain evidence="2 3">DSM 5909</strain>
    </source>
</reference>
<feature type="transmembrane region" description="Helical" evidence="1">
    <location>
        <begin position="63"/>
        <end position="81"/>
    </location>
</feature>
<dbReference type="RefSeq" id="WP_210208413.1">
    <property type="nucleotide sequence ID" value="NZ_NPEX01000124.1"/>
</dbReference>
<sequence>MLTTLKRWSGLDRATLLYAAGLAGSAWLAFTIAASLHVQNAYWAAMPIFVVAQSSRGLLLERAFYRLVGTAIGAGLGFAIVRTGHPMVQLGCLAVVVAIGAGLTHLLRGVHSYGTFMVGMTSAVVVLPSVLSPQHATEIATARVECTFIGVAVVTLVMGLITPGSRRDAFYQRARRLAAEAIAFAAVAVEGKPGAPPDSAEHSVLGEIADVDALAVMVSAGSVEGYRRLRHVNSLVAAAIEIMAAGRD</sequence>
<dbReference type="Proteomes" id="UP000249130">
    <property type="component" value="Unassembled WGS sequence"/>
</dbReference>
<accession>A0A327KVG5</accession>
<keyword evidence="3" id="KW-1185">Reference proteome</keyword>
<dbReference type="EMBL" id="NPEX01000124">
    <property type="protein sequence ID" value="RAI42819.1"/>
    <property type="molecule type" value="Genomic_DNA"/>
</dbReference>
<dbReference type="AlphaFoldDB" id="A0A327KVG5"/>
<gene>
    <name evidence="2" type="ORF">CH341_17490</name>
</gene>
<organism evidence="2 3">
    <name type="scientific">Rhodoplanes roseus</name>
    <dbReference type="NCBI Taxonomy" id="29409"/>
    <lineage>
        <taxon>Bacteria</taxon>
        <taxon>Pseudomonadati</taxon>
        <taxon>Pseudomonadota</taxon>
        <taxon>Alphaproteobacteria</taxon>
        <taxon>Hyphomicrobiales</taxon>
        <taxon>Nitrobacteraceae</taxon>
        <taxon>Rhodoplanes</taxon>
    </lineage>
</organism>
<dbReference type="GO" id="GO:0005886">
    <property type="term" value="C:plasma membrane"/>
    <property type="evidence" value="ECO:0007669"/>
    <property type="project" value="InterPro"/>
</dbReference>
<proteinExistence type="predicted"/>
<name>A0A327KVG5_9BRAD</name>
<comment type="caution">
    <text evidence="2">The sequence shown here is derived from an EMBL/GenBank/DDBJ whole genome shotgun (WGS) entry which is preliminary data.</text>
</comment>
<keyword evidence="1" id="KW-0472">Membrane</keyword>
<keyword evidence="1" id="KW-1133">Transmembrane helix</keyword>
<dbReference type="GO" id="GO:0022857">
    <property type="term" value="F:transmembrane transporter activity"/>
    <property type="evidence" value="ECO:0007669"/>
    <property type="project" value="InterPro"/>
</dbReference>
<feature type="transmembrane region" description="Helical" evidence="1">
    <location>
        <begin position="144"/>
        <end position="162"/>
    </location>
</feature>
<evidence type="ECO:0008006" key="4">
    <source>
        <dbReference type="Google" id="ProtNLM"/>
    </source>
</evidence>
<dbReference type="Pfam" id="PF04632">
    <property type="entry name" value="FUSC"/>
    <property type="match status" value="1"/>
</dbReference>